<dbReference type="FunCoup" id="A0A2R6Q501">
    <property type="interactions" value="9"/>
</dbReference>
<name>A0A2R6Q501_ACTCC</name>
<comment type="subunit">
    <text evidence="3">Binds to multiple calmodulin (CaM) in the presence of Ca(2+) and CaM-like proteins.</text>
</comment>
<dbReference type="Gene3D" id="1.20.5.190">
    <property type="match status" value="1"/>
</dbReference>
<keyword evidence="6" id="KW-1185">Reference proteome</keyword>
<evidence type="ECO:0000313" key="5">
    <source>
        <dbReference type="EMBL" id="PSS01771.1"/>
    </source>
</evidence>
<dbReference type="SMART" id="SM00015">
    <property type="entry name" value="IQ"/>
    <property type="match status" value="2"/>
</dbReference>
<evidence type="ECO:0000259" key="4">
    <source>
        <dbReference type="Pfam" id="PF13178"/>
    </source>
</evidence>
<reference evidence="5 6" key="1">
    <citation type="submission" date="2017-07" db="EMBL/GenBank/DDBJ databases">
        <title>An improved, manually edited Actinidia chinensis var. chinensis (kiwifruit) genome highlights the challenges associated with draft genomes and gene prediction in plants.</title>
        <authorList>
            <person name="Pilkington S."/>
            <person name="Crowhurst R."/>
            <person name="Hilario E."/>
            <person name="Nardozza S."/>
            <person name="Fraser L."/>
            <person name="Peng Y."/>
            <person name="Gunaseelan K."/>
            <person name="Simpson R."/>
            <person name="Tahir J."/>
            <person name="Deroles S."/>
            <person name="Templeton K."/>
            <person name="Luo Z."/>
            <person name="Davy M."/>
            <person name="Cheng C."/>
            <person name="Mcneilage M."/>
            <person name="Scaglione D."/>
            <person name="Liu Y."/>
            <person name="Zhang Q."/>
            <person name="Datson P."/>
            <person name="De Silva N."/>
            <person name="Gardiner S."/>
            <person name="Bassett H."/>
            <person name="Chagne D."/>
            <person name="Mccallum J."/>
            <person name="Dzierzon H."/>
            <person name="Deng C."/>
            <person name="Wang Y.-Y."/>
            <person name="Barron N."/>
            <person name="Manako K."/>
            <person name="Bowen J."/>
            <person name="Foster T."/>
            <person name="Erridge Z."/>
            <person name="Tiffin H."/>
            <person name="Waite C."/>
            <person name="Davies K."/>
            <person name="Grierson E."/>
            <person name="Laing W."/>
            <person name="Kirk R."/>
            <person name="Chen X."/>
            <person name="Wood M."/>
            <person name="Montefiori M."/>
            <person name="Brummell D."/>
            <person name="Schwinn K."/>
            <person name="Catanach A."/>
            <person name="Fullerton C."/>
            <person name="Li D."/>
            <person name="Meiyalaghan S."/>
            <person name="Nieuwenhuizen N."/>
            <person name="Read N."/>
            <person name="Prakash R."/>
            <person name="Hunter D."/>
            <person name="Zhang H."/>
            <person name="Mckenzie M."/>
            <person name="Knabel M."/>
            <person name="Harris A."/>
            <person name="Allan A."/>
            <person name="Chen A."/>
            <person name="Janssen B."/>
            <person name="Plunkett B."/>
            <person name="Dwamena C."/>
            <person name="Voogd C."/>
            <person name="Leif D."/>
            <person name="Lafferty D."/>
            <person name="Souleyre E."/>
            <person name="Varkonyi-Gasic E."/>
            <person name="Gambi F."/>
            <person name="Hanley J."/>
            <person name="Yao J.-L."/>
            <person name="Cheung J."/>
            <person name="David K."/>
            <person name="Warren B."/>
            <person name="Marsh K."/>
            <person name="Snowden K."/>
            <person name="Lin-Wang K."/>
            <person name="Brian L."/>
            <person name="Martinez-Sanchez M."/>
            <person name="Wang M."/>
            <person name="Ileperuma N."/>
            <person name="Macnee N."/>
            <person name="Campin R."/>
            <person name="Mcatee P."/>
            <person name="Drummond R."/>
            <person name="Espley R."/>
            <person name="Ireland H."/>
            <person name="Wu R."/>
            <person name="Atkinson R."/>
            <person name="Karunairetnam S."/>
            <person name="Bulley S."/>
            <person name="Chunkath S."/>
            <person name="Hanley Z."/>
            <person name="Storey R."/>
            <person name="Thrimawithana A."/>
            <person name="Thomson S."/>
            <person name="David C."/>
            <person name="Testolin R."/>
        </authorList>
    </citation>
    <scope>NUCLEOTIDE SEQUENCE [LARGE SCALE GENOMIC DNA]</scope>
    <source>
        <strain evidence="6">cv. Red5</strain>
        <tissue evidence="5">Young leaf</tissue>
    </source>
</reference>
<keyword evidence="1" id="KW-0112">Calmodulin-binding</keyword>
<gene>
    <name evidence="5" type="ORF">CEY00_Acc23127</name>
</gene>
<proteinExistence type="inferred from homology"/>
<dbReference type="PANTHER" id="PTHR32295:SF212">
    <property type="entry name" value="CALMODULIN BINDING PROTEIN-RELATED"/>
    <property type="match status" value="1"/>
</dbReference>
<dbReference type="AlphaFoldDB" id="A0A2R6Q501"/>
<feature type="domain" description="DUF4005" evidence="4">
    <location>
        <begin position="326"/>
        <end position="389"/>
    </location>
</feature>
<dbReference type="PROSITE" id="PS50096">
    <property type="entry name" value="IQ"/>
    <property type="match status" value="2"/>
</dbReference>
<dbReference type="InterPro" id="IPR000048">
    <property type="entry name" value="IQ_motif_EF-hand-BS"/>
</dbReference>
<evidence type="ECO:0000256" key="1">
    <source>
        <dbReference type="ARBA" id="ARBA00022860"/>
    </source>
</evidence>
<dbReference type="InterPro" id="IPR025064">
    <property type="entry name" value="DUF4005"/>
</dbReference>
<dbReference type="Gramene" id="PSS01771">
    <property type="protein sequence ID" value="PSS01771"/>
    <property type="gene ID" value="CEY00_Acc23127"/>
</dbReference>
<protein>
    <submittedName>
        <fullName evidence="5">Protein IQ-DOMAIN like</fullName>
    </submittedName>
</protein>
<comment type="caution">
    <text evidence="5">The sequence shown here is derived from an EMBL/GenBank/DDBJ whole genome shotgun (WGS) entry which is preliminary data.</text>
</comment>
<dbReference type="STRING" id="1590841.A0A2R6Q501"/>
<dbReference type="InParanoid" id="A0A2R6Q501"/>
<evidence type="ECO:0000256" key="2">
    <source>
        <dbReference type="ARBA" id="ARBA00024341"/>
    </source>
</evidence>
<dbReference type="Pfam" id="PF00612">
    <property type="entry name" value="IQ"/>
    <property type="match status" value="1"/>
</dbReference>
<evidence type="ECO:0000256" key="3">
    <source>
        <dbReference type="ARBA" id="ARBA00024378"/>
    </source>
</evidence>
<dbReference type="OMA" id="PKPRVYH"/>
<dbReference type="EMBL" id="NKQK01000020">
    <property type="protein sequence ID" value="PSS01771.1"/>
    <property type="molecule type" value="Genomic_DNA"/>
</dbReference>
<dbReference type="OrthoDB" id="696085at2759"/>
<organism evidence="5 6">
    <name type="scientific">Actinidia chinensis var. chinensis</name>
    <name type="common">Chinese soft-hair kiwi</name>
    <dbReference type="NCBI Taxonomy" id="1590841"/>
    <lineage>
        <taxon>Eukaryota</taxon>
        <taxon>Viridiplantae</taxon>
        <taxon>Streptophyta</taxon>
        <taxon>Embryophyta</taxon>
        <taxon>Tracheophyta</taxon>
        <taxon>Spermatophyta</taxon>
        <taxon>Magnoliopsida</taxon>
        <taxon>eudicotyledons</taxon>
        <taxon>Gunneridae</taxon>
        <taxon>Pentapetalae</taxon>
        <taxon>asterids</taxon>
        <taxon>Ericales</taxon>
        <taxon>Actinidiaceae</taxon>
        <taxon>Actinidia</taxon>
    </lineage>
</organism>
<sequence length="409" mass="47086">MNGSKIFVSQNQMCLKNNLKSREFFMGKRRSWFSLVKRLFVCDTKSNAKKKSKRWRWVLGGVKPKQYPKIAAPERMIDEVREEQRKQVVAVAIATAAAAEVAVAAARAAAKVVQLTSVPRSYQGYEKRTQNWAAIKIQAAYRAHLARKALKALKGLVRLQAMVRGRIVRRRVITKLKYLPSIAKTQSQVQQVRVPNVSERCKYGEKKQLLSPRMELEERKTKLRCKSQKNWDYSLFPKEDIEALWLQKQEASVKRESMKKYSFSHRETGNDQNMETLIPNKENGWWINQLDRRVESEACRGRELLNLKSTVHSNHIAREMMKQRNGPKLDSVGELNSPYMLPRRSFSHGKQKSICDKNSLPNSPSFPTYMAATESAKAKARSMSTPRQRMGIFDTCNDLNSPHKLRISS</sequence>
<dbReference type="PANTHER" id="PTHR32295">
    <property type="entry name" value="IQ-DOMAIN 5-RELATED"/>
    <property type="match status" value="1"/>
</dbReference>
<dbReference type="CDD" id="cd23767">
    <property type="entry name" value="IQCD"/>
    <property type="match status" value="1"/>
</dbReference>
<evidence type="ECO:0000313" key="6">
    <source>
        <dbReference type="Proteomes" id="UP000241394"/>
    </source>
</evidence>
<dbReference type="GO" id="GO:0005516">
    <property type="term" value="F:calmodulin binding"/>
    <property type="evidence" value="ECO:0007669"/>
    <property type="project" value="UniProtKB-KW"/>
</dbReference>
<dbReference type="Pfam" id="PF13178">
    <property type="entry name" value="DUF4005"/>
    <property type="match status" value="1"/>
</dbReference>
<dbReference type="Proteomes" id="UP000241394">
    <property type="component" value="Chromosome LG20"/>
</dbReference>
<accession>A0A2R6Q501</accession>
<reference evidence="6" key="2">
    <citation type="journal article" date="2018" name="BMC Genomics">
        <title>A manually annotated Actinidia chinensis var. chinensis (kiwifruit) genome highlights the challenges associated with draft genomes and gene prediction in plants.</title>
        <authorList>
            <person name="Pilkington S.M."/>
            <person name="Crowhurst R."/>
            <person name="Hilario E."/>
            <person name="Nardozza S."/>
            <person name="Fraser L."/>
            <person name="Peng Y."/>
            <person name="Gunaseelan K."/>
            <person name="Simpson R."/>
            <person name="Tahir J."/>
            <person name="Deroles S.C."/>
            <person name="Templeton K."/>
            <person name="Luo Z."/>
            <person name="Davy M."/>
            <person name="Cheng C."/>
            <person name="McNeilage M."/>
            <person name="Scaglione D."/>
            <person name="Liu Y."/>
            <person name="Zhang Q."/>
            <person name="Datson P."/>
            <person name="De Silva N."/>
            <person name="Gardiner S.E."/>
            <person name="Bassett H."/>
            <person name="Chagne D."/>
            <person name="McCallum J."/>
            <person name="Dzierzon H."/>
            <person name="Deng C."/>
            <person name="Wang Y.Y."/>
            <person name="Barron L."/>
            <person name="Manako K."/>
            <person name="Bowen J."/>
            <person name="Foster T.M."/>
            <person name="Erridge Z.A."/>
            <person name="Tiffin H."/>
            <person name="Waite C.N."/>
            <person name="Davies K.M."/>
            <person name="Grierson E.P."/>
            <person name="Laing W.A."/>
            <person name="Kirk R."/>
            <person name="Chen X."/>
            <person name="Wood M."/>
            <person name="Montefiori M."/>
            <person name="Brummell D.A."/>
            <person name="Schwinn K.E."/>
            <person name="Catanach A."/>
            <person name="Fullerton C."/>
            <person name="Li D."/>
            <person name="Meiyalaghan S."/>
            <person name="Nieuwenhuizen N."/>
            <person name="Read N."/>
            <person name="Prakash R."/>
            <person name="Hunter D."/>
            <person name="Zhang H."/>
            <person name="McKenzie M."/>
            <person name="Knabel M."/>
            <person name="Harris A."/>
            <person name="Allan A.C."/>
            <person name="Gleave A."/>
            <person name="Chen A."/>
            <person name="Janssen B.J."/>
            <person name="Plunkett B."/>
            <person name="Ampomah-Dwamena C."/>
            <person name="Voogd C."/>
            <person name="Leif D."/>
            <person name="Lafferty D."/>
            <person name="Souleyre E.J.F."/>
            <person name="Varkonyi-Gasic E."/>
            <person name="Gambi F."/>
            <person name="Hanley J."/>
            <person name="Yao J.L."/>
            <person name="Cheung J."/>
            <person name="David K.M."/>
            <person name="Warren B."/>
            <person name="Marsh K."/>
            <person name="Snowden K.C."/>
            <person name="Lin-Wang K."/>
            <person name="Brian L."/>
            <person name="Martinez-Sanchez M."/>
            <person name="Wang M."/>
            <person name="Ileperuma N."/>
            <person name="Macnee N."/>
            <person name="Campin R."/>
            <person name="McAtee P."/>
            <person name="Drummond R.S.M."/>
            <person name="Espley R.V."/>
            <person name="Ireland H.S."/>
            <person name="Wu R."/>
            <person name="Atkinson R.G."/>
            <person name="Karunairetnam S."/>
            <person name="Bulley S."/>
            <person name="Chunkath S."/>
            <person name="Hanley Z."/>
            <person name="Storey R."/>
            <person name="Thrimawithana A.H."/>
            <person name="Thomson S."/>
            <person name="David C."/>
            <person name="Testolin R."/>
            <person name="Huang H."/>
            <person name="Hellens R.P."/>
            <person name="Schaffer R.J."/>
        </authorList>
    </citation>
    <scope>NUCLEOTIDE SEQUENCE [LARGE SCALE GENOMIC DNA]</scope>
    <source>
        <strain evidence="6">cv. Red5</strain>
    </source>
</reference>
<comment type="similarity">
    <text evidence="2">Belongs to the IQD family.</text>
</comment>